<protein>
    <submittedName>
        <fullName evidence="1">Hemoglobin</fullName>
    </submittedName>
</protein>
<evidence type="ECO:0000313" key="2">
    <source>
        <dbReference type="Proteomes" id="UP000295361"/>
    </source>
</evidence>
<dbReference type="GO" id="GO:0019825">
    <property type="term" value="F:oxygen binding"/>
    <property type="evidence" value="ECO:0007669"/>
    <property type="project" value="InterPro"/>
</dbReference>
<keyword evidence="2" id="KW-1185">Reference proteome</keyword>
<sequence length="148" mass="16744">MAHLSAELMEGVDRPALRRLVVSFYDDIRRDDLLGPVFAAAIPAEAWDAHLERMTDFWGTVMLGTRSFRGNVYQKHVALAEIAEVRPEHFLRWISLWNANTSALFPGPVAEELQLTAQGIGRNLFYGFFEKFARFIVVDGVAVDYEAV</sequence>
<dbReference type="Gene3D" id="1.10.490.10">
    <property type="entry name" value="Globins"/>
    <property type="match status" value="1"/>
</dbReference>
<dbReference type="EMBL" id="SNXS01000001">
    <property type="protein sequence ID" value="TDP74532.1"/>
    <property type="molecule type" value="Genomic_DNA"/>
</dbReference>
<dbReference type="SUPFAM" id="SSF46458">
    <property type="entry name" value="Globin-like"/>
    <property type="match status" value="1"/>
</dbReference>
<proteinExistence type="predicted"/>
<evidence type="ECO:0000313" key="1">
    <source>
        <dbReference type="EMBL" id="TDP74532.1"/>
    </source>
</evidence>
<dbReference type="AlphaFoldDB" id="A0A4R6QUH6"/>
<dbReference type="GO" id="GO:0020037">
    <property type="term" value="F:heme binding"/>
    <property type="evidence" value="ECO:0007669"/>
    <property type="project" value="InterPro"/>
</dbReference>
<reference evidence="1 2" key="1">
    <citation type="submission" date="2019-03" db="EMBL/GenBank/DDBJ databases">
        <title>Genomic Encyclopedia of Type Strains, Phase IV (KMG-IV): sequencing the most valuable type-strain genomes for metagenomic binning, comparative biology and taxonomic classification.</title>
        <authorList>
            <person name="Goeker M."/>
        </authorList>
    </citation>
    <scope>NUCLEOTIDE SEQUENCE [LARGE SCALE GENOMIC DNA]</scope>
    <source>
        <strain evidence="1 2">DSM 16998</strain>
    </source>
</reference>
<organism evidence="1 2">
    <name type="scientific">Roseateles toxinivorans</name>
    <dbReference type="NCBI Taxonomy" id="270368"/>
    <lineage>
        <taxon>Bacteria</taxon>
        <taxon>Pseudomonadati</taxon>
        <taxon>Pseudomonadota</taxon>
        <taxon>Betaproteobacteria</taxon>
        <taxon>Burkholderiales</taxon>
        <taxon>Sphaerotilaceae</taxon>
        <taxon>Roseateles</taxon>
    </lineage>
</organism>
<name>A0A4R6QUH6_9BURK</name>
<dbReference type="RefSeq" id="WP_243748130.1">
    <property type="nucleotide sequence ID" value="NZ_SNXS01000001.1"/>
</dbReference>
<dbReference type="Proteomes" id="UP000295361">
    <property type="component" value="Unassembled WGS sequence"/>
</dbReference>
<dbReference type="InParanoid" id="A0A4R6QUH6"/>
<dbReference type="CDD" id="cd08916">
    <property type="entry name" value="TrHb3_P"/>
    <property type="match status" value="1"/>
</dbReference>
<accession>A0A4R6QUH6</accession>
<dbReference type="InterPro" id="IPR012292">
    <property type="entry name" value="Globin/Proto"/>
</dbReference>
<gene>
    <name evidence="1" type="ORF">DES47_101593</name>
</gene>
<dbReference type="InterPro" id="IPR009050">
    <property type="entry name" value="Globin-like_sf"/>
</dbReference>
<comment type="caution">
    <text evidence="1">The sequence shown here is derived from an EMBL/GenBank/DDBJ whole genome shotgun (WGS) entry which is preliminary data.</text>
</comment>